<dbReference type="InterPro" id="IPR050469">
    <property type="entry name" value="Diguanylate_Cyclase"/>
</dbReference>
<dbReference type="SMART" id="SM00448">
    <property type="entry name" value="REC"/>
    <property type="match status" value="2"/>
</dbReference>
<sequence>MKKILLIEDNPQLLKNKIEELRKNFTYSIDSVENFEQLQEYLAINKENVFIALLDYFLDGAMEGQSVDLLLEHKIPTIVYTQEYSAEIREILLDKCVFEYLIKKPNSDLLYSTRLIERVYKNSFIKALIVDGSETFRNKLAKNLKQFGLDSLQSSDAKTTLELLKTHADIQLVLIDLDISGDIQGVELVEDIREQFPSTMLGILGITPHGYNSQLSIEFLKKGANDFITKPFVKEQLNLRIMQVLEVLDTIKEKNIEAIIDPLTQLKNRRALETESKQMIQSALISNSRLSVAMIDIDHFKQVNDTYGHIIGDDVLRLISQILKSNFRKKDLITRNGGEEFCVVLDDLSLKKAIDLFENLRQKIESTPYENEGVKINITVSIGLFHGIQNDITSMLILADEKLYMAKNNGRNKLVS</sequence>
<dbReference type="Pfam" id="PF00072">
    <property type="entry name" value="Response_reg"/>
    <property type="match status" value="1"/>
</dbReference>
<dbReference type="PROSITE" id="PS50110">
    <property type="entry name" value="RESPONSE_REGULATORY"/>
    <property type="match status" value="2"/>
</dbReference>
<evidence type="ECO:0000256" key="2">
    <source>
        <dbReference type="ARBA" id="ARBA00034247"/>
    </source>
</evidence>
<comment type="catalytic activity">
    <reaction evidence="2">
        <text>2 GTP = 3',3'-c-di-GMP + 2 diphosphate</text>
        <dbReference type="Rhea" id="RHEA:24898"/>
        <dbReference type="ChEBI" id="CHEBI:33019"/>
        <dbReference type="ChEBI" id="CHEBI:37565"/>
        <dbReference type="ChEBI" id="CHEBI:58805"/>
        <dbReference type="EC" id="2.7.7.65"/>
    </reaction>
</comment>
<evidence type="ECO:0000313" key="7">
    <source>
        <dbReference type="Proteomes" id="UP001366060"/>
    </source>
</evidence>
<evidence type="ECO:0000259" key="5">
    <source>
        <dbReference type="PROSITE" id="PS50887"/>
    </source>
</evidence>
<evidence type="ECO:0000256" key="1">
    <source>
        <dbReference type="ARBA" id="ARBA00012528"/>
    </source>
</evidence>
<dbReference type="RefSeq" id="WP_341627345.1">
    <property type="nucleotide sequence ID" value="NZ_JBAKBA010000010.1"/>
</dbReference>
<dbReference type="InterPro" id="IPR029787">
    <property type="entry name" value="Nucleotide_cyclase"/>
</dbReference>
<keyword evidence="6" id="KW-0808">Transferase</keyword>
<dbReference type="PANTHER" id="PTHR45138">
    <property type="entry name" value="REGULATORY COMPONENTS OF SENSORY TRANSDUCTION SYSTEM"/>
    <property type="match status" value="1"/>
</dbReference>
<dbReference type="EMBL" id="JBAKBA010000010">
    <property type="protein sequence ID" value="MEL0658704.1"/>
    <property type="molecule type" value="Genomic_DNA"/>
</dbReference>
<dbReference type="Pfam" id="PF00990">
    <property type="entry name" value="GGDEF"/>
    <property type="match status" value="1"/>
</dbReference>
<proteinExistence type="predicted"/>
<dbReference type="Gene3D" id="3.30.70.270">
    <property type="match status" value="1"/>
</dbReference>
<feature type="domain" description="Response regulatory" evidence="4">
    <location>
        <begin position="3"/>
        <end position="118"/>
    </location>
</feature>
<dbReference type="PANTHER" id="PTHR45138:SF9">
    <property type="entry name" value="DIGUANYLATE CYCLASE DGCM-RELATED"/>
    <property type="match status" value="1"/>
</dbReference>
<dbReference type="InterPro" id="IPR043128">
    <property type="entry name" value="Rev_trsase/Diguanyl_cyclase"/>
</dbReference>
<evidence type="ECO:0000259" key="4">
    <source>
        <dbReference type="PROSITE" id="PS50110"/>
    </source>
</evidence>
<keyword evidence="7" id="KW-1185">Reference proteome</keyword>
<gene>
    <name evidence="6" type="ORF">V6255_06065</name>
</gene>
<evidence type="ECO:0000313" key="6">
    <source>
        <dbReference type="EMBL" id="MEL0658704.1"/>
    </source>
</evidence>
<organism evidence="6 7">
    <name type="scientific">Psychromonas arctica</name>
    <dbReference type="NCBI Taxonomy" id="168275"/>
    <lineage>
        <taxon>Bacteria</taxon>
        <taxon>Pseudomonadati</taxon>
        <taxon>Pseudomonadota</taxon>
        <taxon>Gammaproteobacteria</taxon>
        <taxon>Alteromonadales</taxon>
        <taxon>Psychromonadaceae</taxon>
        <taxon>Psychromonas</taxon>
    </lineage>
</organism>
<dbReference type="CDD" id="cd01949">
    <property type="entry name" value="GGDEF"/>
    <property type="match status" value="1"/>
</dbReference>
<dbReference type="InterPro" id="IPR000160">
    <property type="entry name" value="GGDEF_dom"/>
</dbReference>
<accession>A0ABU9HA09</accession>
<evidence type="ECO:0000256" key="3">
    <source>
        <dbReference type="PROSITE-ProRule" id="PRU00169"/>
    </source>
</evidence>
<feature type="modified residue" description="4-aspartylphosphate" evidence="3">
    <location>
        <position position="176"/>
    </location>
</feature>
<dbReference type="InterPro" id="IPR011006">
    <property type="entry name" value="CheY-like_superfamily"/>
</dbReference>
<dbReference type="PROSITE" id="PS50887">
    <property type="entry name" value="GGDEF"/>
    <property type="match status" value="1"/>
</dbReference>
<dbReference type="Proteomes" id="UP001366060">
    <property type="component" value="Unassembled WGS sequence"/>
</dbReference>
<dbReference type="SUPFAM" id="SSF55073">
    <property type="entry name" value="Nucleotide cyclase"/>
    <property type="match status" value="1"/>
</dbReference>
<dbReference type="InterPro" id="IPR001789">
    <property type="entry name" value="Sig_transdc_resp-reg_receiver"/>
</dbReference>
<feature type="domain" description="GGDEF" evidence="5">
    <location>
        <begin position="288"/>
        <end position="416"/>
    </location>
</feature>
<dbReference type="Gene3D" id="3.40.50.2300">
    <property type="match status" value="2"/>
</dbReference>
<comment type="caution">
    <text evidence="6">The sequence shown here is derived from an EMBL/GenBank/DDBJ whole genome shotgun (WGS) entry which is preliminary data.</text>
</comment>
<keyword evidence="6" id="KW-0548">Nucleotidyltransferase</keyword>
<dbReference type="NCBIfam" id="TIGR00254">
    <property type="entry name" value="GGDEF"/>
    <property type="match status" value="1"/>
</dbReference>
<protein>
    <recommendedName>
        <fullName evidence="1">diguanylate cyclase</fullName>
        <ecNumber evidence="1">2.7.7.65</ecNumber>
    </recommendedName>
</protein>
<keyword evidence="3" id="KW-0597">Phosphoprotein</keyword>
<feature type="domain" description="Response regulatory" evidence="4">
    <location>
        <begin position="126"/>
        <end position="245"/>
    </location>
</feature>
<name>A0ABU9HA09_9GAMM</name>
<dbReference type="GO" id="GO:0052621">
    <property type="term" value="F:diguanylate cyclase activity"/>
    <property type="evidence" value="ECO:0007669"/>
    <property type="project" value="UniProtKB-EC"/>
</dbReference>
<reference evidence="6 7" key="1">
    <citation type="submission" date="2024-02" db="EMBL/GenBank/DDBJ databases">
        <title>Bacteria isolated from the canopy kelp, Nereocystis luetkeana.</title>
        <authorList>
            <person name="Pfister C.A."/>
            <person name="Younker I.T."/>
            <person name="Light S.H."/>
        </authorList>
    </citation>
    <scope>NUCLEOTIDE SEQUENCE [LARGE SCALE GENOMIC DNA]</scope>
    <source>
        <strain evidence="6 7">TI.2.07</strain>
    </source>
</reference>
<dbReference type="SMART" id="SM00267">
    <property type="entry name" value="GGDEF"/>
    <property type="match status" value="1"/>
</dbReference>
<dbReference type="EC" id="2.7.7.65" evidence="1"/>
<dbReference type="SUPFAM" id="SSF52172">
    <property type="entry name" value="CheY-like"/>
    <property type="match status" value="2"/>
</dbReference>
<feature type="modified residue" description="4-aspartylphosphate" evidence="3">
    <location>
        <position position="55"/>
    </location>
</feature>